<dbReference type="Proteomes" id="UP000561045">
    <property type="component" value="Unassembled WGS sequence"/>
</dbReference>
<dbReference type="AlphaFoldDB" id="A0A840BRL4"/>
<protein>
    <submittedName>
        <fullName evidence="1">Uncharacterized protein</fullName>
    </submittedName>
</protein>
<evidence type="ECO:0000313" key="1">
    <source>
        <dbReference type="EMBL" id="MBB4013037.1"/>
    </source>
</evidence>
<accession>A0A840BRL4</accession>
<name>A0A840BRL4_9RHOO</name>
<reference evidence="1 2" key="1">
    <citation type="submission" date="2020-08" db="EMBL/GenBank/DDBJ databases">
        <title>Genomic Encyclopedia of Type Strains, Phase IV (KMG-IV): sequencing the most valuable type-strain genomes for metagenomic binning, comparative biology and taxonomic classification.</title>
        <authorList>
            <person name="Goeker M."/>
        </authorList>
    </citation>
    <scope>NUCLEOTIDE SEQUENCE [LARGE SCALE GENOMIC DNA]</scope>
    <source>
        <strain evidence="1 2">DSM 106739</strain>
    </source>
</reference>
<keyword evidence="2" id="KW-1185">Reference proteome</keyword>
<dbReference type="EMBL" id="JACIET010000001">
    <property type="protein sequence ID" value="MBB4013037.1"/>
    <property type="molecule type" value="Genomic_DNA"/>
</dbReference>
<comment type="caution">
    <text evidence="1">The sequence shown here is derived from an EMBL/GenBank/DDBJ whole genome shotgun (WGS) entry which is preliminary data.</text>
</comment>
<organism evidence="1 2">
    <name type="scientific">Niveibacterium umoris</name>
    <dbReference type="NCBI Taxonomy" id="1193620"/>
    <lineage>
        <taxon>Bacteria</taxon>
        <taxon>Pseudomonadati</taxon>
        <taxon>Pseudomonadota</taxon>
        <taxon>Betaproteobacteria</taxon>
        <taxon>Rhodocyclales</taxon>
        <taxon>Rhodocyclaceae</taxon>
        <taxon>Niveibacterium</taxon>
    </lineage>
</organism>
<evidence type="ECO:0000313" key="2">
    <source>
        <dbReference type="Proteomes" id="UP000561045"/>
    </source>
</evidence>
<sequence>MPLHDAPPPRSSLRQNVAALAARLMAEDGISDYGLAKRKAARQLGITDGEAMPNNAEIDAALREYQSLYPDDEHDERLQTMRETACEVMRLLAPWRPALTGAVLDGSANGFSEVEIDVFADSAKEVEIFLLNEALEYEHREIRRPGPESPEAILAFEWDEVPVKLCVFGPLAERIPRRNGSDRARLPAVEALCATDASHER</sequence>
<gene>
    <name evidence="1" type="ORF">GGR36_002345</name>
</gene>
<proteinExistence type="predicted"/>
<dbReference type="RefSeq" id="WP_183634797.1">
    <property type="nucleotide sequence ID" value="NZ_BAABLE010000011.1"/>
</dbReference>